<dbReference type="CDD" id="cd01417">
    <property type="entry name" value="Ribosomal_L19e_E"/>
    <property type="match status" value="1"/>
</dbReference>
<dbReference type="PANTHER" id="PTHR10722">
    <property type="entry name" value="60S RIBOSOMAL PROTEIN L19"/>
    <property type="match status" value="1"/>
</dbReference>
<name>A0A7S3XEB8_9CHLO</name>
<protein>
    <recommendedName>
        <fullName evidence="4">Ribosomal protein L19</fullName>
    </recommendedName>
</protein>
<evidence type="ECO:0000259" key="6">
    <source>
        <dbReference type="SMART" id="SM01416"/>
    </source>
</evidence>
<dbReference type="FunFam" id="1.10.1650.10:FF:000001">
    <property type="entry name" value="Ribosomal protein L19"/>
    <property type="match status" value="1"/>
</dbReference>
<dbReference type="SMART" id="SM01416">
    <property type="entry name" value="Ribosomal_L19e"/>
    <property type="match status" value="1"/>
</dbReference>
<evidence type="ECO:0000256" key="4">
    <source>
        <dbReference type="RuleBase" id="RU000574"/>
    </source>
</evidence>
<dbReference type="Pfam" id="PF25476">
    <property type="entry name" value="Ribosomal_L19e_C"/>
    <property type="match status" value="1"/>
</dbReference>
<dbReference type="AlphaFoldDB" id="A0A7S3XEB8"/>
<dbReference type="InterPro" id="IPR057259">
    <property type="entry name" value="Ribosomal_L19e"/>
</dbReference>
<accession>A0A7S3XEB8</accession>
<dbReference type="FunFam" id="1.10.1200.240:FF:000001">
    <property type="entry name" value="Ribosomal protein L19"/>
    <property type="match status" value="1"/>
</dbReference>
<evidence type="ECO:0000256" key="5">
    <source>
        <dbReference type="SAM" id="MobiDB-lite"/>
    </source>
</evidence>
<dbReference type="SUPFAM" id="SSF48140">
    <property type="entry name" value="Ribosomal protein L19 (L19e)"/>
    <property type="match status" value="1"/>
</dbReference>
<feature type="region of interest" description="Disordered" evidence="5">
    <location>
        <begin position="60"/>
        <end position="83"/>
    </location>
</feature>
<dbReference type="EMBL" id="HBIS01009702">
    <property type="protein sequence ID" value="CAE0613985.1"/>
    <property type="molecule type" value="Transcribed_RNA"/>
</dbReference>
<organism evidence="7">
    <name type="scientific">Picocystis salinarum</name>
    <dbReference type="NCBI Taxonomy" id="88271"/>
    <lineage>
        <taxon>Eukaryota</taxon>
        <taxon>Viridiplantae</taxon>
        <taxon>Chlorophyta</taxon>
        <taxon>Picocystophyceae</taxon>
        <taxon>Picocystales</taxon>
        <taxon>Picocystaceae</taxon>
        <taxon>Picocystis</taxon>
    </lineage>
</organism>
<dbReference type="GO" id="GO:0022625">
    <property type="term" value="C:cytosolic large ribosomal subunit"/>
    <property type="evidence" value="ECO:0007669"/>
    <property type="project" value="InterPro"/>
</dbReference>
<comment type="similarity">
    <text evidence="1 4">Belongs to the eukaryotic ribosomal protein eL19 family.</text>
</comment>
<dbReference type="InterPro" id="IPR033935">
    <property type="entry name" value="Ribosomal_eL19_euk"/>
</dbReference>
<dbReference type="NCBIfam" id="NF006343">
    <property type="entry name" value="PRK08570.1"/>
    <property type="match status" value="1"/>
</dbReference>
<evidence type="ECO:0000256" key="3">
    <source>
        <dbReference type="ARBA" id="ARBA00023274"/>
    </source>
</evidence>
<dbReference type="Pfam" id="PF01280">
    <property type="entry name" value="Ribosomal_L19e"/>
    <property type="match status" value="1"/>
</dbReference>
<feature type="compositionally biased region" description="Basic residues" evidence="5">
    <location>
        <begin position="61"/>
        <end position="72"/>
    </location>
</feature>
<dbReference type="Gene3D" id="1.10.1650.10">
    <property type="match status" value="1"/>
</dbReference>
<dbReference type="PROSITE" id="PS00526">
    <property type="entry name" value="RIBOSOMAL_L19E"/>
    <property type="match status" value="1"/>
</dbReference>
<feature type="compositionally biased region" description="Basic and acidic residues" evidence="5">
    <location>
        <begin position="73"/>
        <end position="83"/>
    </location>
</feature>
<feature type="domain" description="Large ribosomal subunit protein eL19" evidence="6">
    <location>
        <begin position="3"/>
        <end position="146"/>
    </location>
</feature>
<evidence type="ECO:0000313" key="7">
    <source>
        <dbReference type="EMBL" id="CAE0613985.1"/>
    </source>
</evidence>
<dbReference type="GO" id="GO:0003735">
    <property type="term" value="F:structural constituent of ribosome"/>
    <property type="evidence" value="ECO:0007669"/>
    <property type="project" value="InterPro"/>
</dbReference>
<dbReference type="GO" id="GO:0003723">
    <property type="term" value="F:RNA binding"/>
    <property type="evidence" value="ECO:0007669"/>
    <property type="project" value="InterPro"/>
</dbReference>
<dbReference type="InterPro" id="IPR023638">
    <property type="entry name" value="Ribosomal_eL19_CS"/>
</dbReference>
<keyword evidence="2 4" id="KW-0689">Ribosomal protein</keyword>
<gene>
    <name evidence="7" type="ORF">PSAL00342_LOCUS7886</name>
</gene>
<dbReference type="InterPro" id="IPR015972">
    <property type="entry name" value="Ribosomal_eL19_dom1"/>
</dbReference>
<evidence type="ECO:0000256" key="1">
    <source>
        <dbReference type="ARBA" id="ARBA00011082"/>
    </source>
</evidence>
<proteinExistence type="inferred from homology"/>
<sequence>MVSLKLQKRLAAAVLKCGKNKVWLDPNEANEISMANSRQNIRKLVKDGFVIRKPTVIHSRDRTRKMHKAKALGRHEGYGKRRGTREARLPTKLLWMRRMRVLRKMLAKYRDSKKIDRNMYHDMYLKVKGNVFKNKRVLMEAVHKAKSERLREKTIADQFEARRTKNAAARARKIARREERLNLGISVEEQAKAAAAQ</sequence>
<dbReference type="InterPro" id="IPR000196">
    <property type="entry name" value="Ribosomal_eL19_dom"/>
</dbReference>
<dbReference type="Gene3D" id="1.10.1200.240">
    <property type="match status" value="1"/>
</dbReference>
<evidence type="ECO:0000256" key="2">
    <source>
        <dbReference type="ARBA" id="ARBA00022980"/>
    </source>
</evidence>
<dbReference type="InterPro" id="IPR035970">
    <property type="entry name" value="60S_ribosomal_eL19_sf"/>
</dbReference>
<keyword evidence="3 4" id="KW-0687">Ribonucleoprotein</keyword>
<dbReference type="InterPro" id="IPR057260">
    <property type="entry name" value="Ribosomal_L19e_C"/>
</dbReference>
<reference evidence="7" key="1">
    <citation type="submission" date="2021-01" db="EMBL/GenBank/DDBJ databases">
        <authorList>
            <person name="Corre E."/>
            <person name="Pelletier E."/>
            <person name="Niang G."/>
            <person name="Scheremetjew M."/>
            <person name="Finn R."/>
            <person name="Kale V."/>
            <person name="Holt S."/>
            <person name="Cochrane G."/>
            <person name="Meng A."/>
            <person name="Brown T."/>
            <person name="Cohen L."/>
        </authorList>
    </citation>
    <scope>NUCLEOTIDE SEQUENCE</scope>
    <source>
        <strain evidence="7">CCMP1897</strain>
    </source>
</reference>
<dbReference type="InterPro" id="IPR039547">
    <property type="entry name" value="Ribosomal_eL19"/>
</dbReference>
<dbReference type="GO" id="GO:0006412">
    <property type="term" value="P:translation"/>
    <property type="evidence" value="ECO:0007669"/>
    <property type="project" value="InterPro"/>
</dbReference>